<dbReference type="EMBL" id="KZ819663">
    <property type="protein sequence ID" value="PWN29766.1"/>
    <property type="molecule type" value="Genomic_DNA"/>
</dbReference>
<feature type="compositionally biased region" description="Pro residues" evidence="1">
    <location>
        <begin position="449"/>
        <end position="458"/>
    </location>
</feature>
<dbReference type="GeneID" id="37027363"/>
<feature type="compositionally biased region" description="Polar residues" evidence="1">
    <location>
        <begin position="425"/>
        <end position="437"/>
    </location>
</feature>
<feature type="region of interest" description="Disordered" evidence="1">
    <location>
        <begin position="252"/>
        <end position="567"/>
    </location>
</feature>
<evidence type="ECO:0000313" key="3">
    <source>
        <dbReference type="Proteomes" id="UP000245884"/>
    </source>
</evidence>
<feature type="compositionally biased region" description="Polar residues" evidence="1">
    <location>
        <begin position="84"/>
        <end position="94"/>
    </location>
</feature>
<keyword evidence="3" id="KW-1185">Reference proteome</keyword>
<feature type="compositionally biased region" description="Pro residues" evidence="1">
    <location>
        <begin position="1"/>
        <end position="11"/>
    </location>
</feature>
<feature type="compositionally biased region" description="Low complexity" evidence="1">
    <location>
        <begin position="159"/>
        <end position="171"/>
    </location>
</feature>
<feature type="compositionally biased region" description="Gly residues" evidence="1">
    <location>
        <begin position="374"/>
        <end position="385"/>
    </location>
</feature>
<gene>
    <name evidence="2" type="ORF">BDZ90DRAFT_230614</name>
</gene>
<dbReference type="STRING" id="1569628.A0A316UWT4"/>
<feature type="compositionally biased region" description="Polar residues" evidence="1">
    <location>
        <begin position="294"/>
        <end position="303"/>
    </location>
</feature>
<evidence type="ECO:0000256" key="1">
    <source>
        <dbReference type="SAM" id="MobiDB-lite"/>
    </source>
</evidence>
<feature type="compositionally biased region" description="Polar residues" evidence="1">
    <location>
        <begin position="135"/>
        <end position="150"/>
    </location>
</feature>
<proteinExistence type="predicted"/>
<dbReference type="Proteomes" id="UP000245884">
    <property type="component" value="Unassembled WGS sequence"/>
</dbReference>
<protein>
    <submittedName>
        <fullName evidence="2">Uncharacterized protein</fullName>
    </submittedName>
</protein>
<feature type="region of interest" description="Disordered" evidence="1">
    <location>
        <begin position="1"/>
        <end position="239"/>
    </location>
</feature>
<feature type="compositionally biased region" description="Basic and acidic residues" evidence="1">
    <location>
        <begin position="344"/>
        <end position="354"/>
    </location>
</feature>
<dbReference type="RefSeq" id="XP_025364378.1">
    <property type="nucleotide sequence ID" value="XM_025505540.1"/>
</dbReference>
<feature type="compositionally biased region" description="Low complexity" evidence="1">
    <location>
        <begin position="521"/>
        <end position="533"/>
    </location>
</feature>
<sequence>MFRSSSPPPRVASPTPRQRIMSFLGGGSRSSGPNTIDDGSPAASSTPPLVSQLQLQGDPAASQDSTTSHLSPSAPPPMARRASVDQSESIQRMPSRTLLRRRSSASNTNSGTLFRKRSTSGISNKDFPPVGSDTDAGSHTPSYRSPSPTKMFSPRFLPNTNGSNASASATADLSISSPPGSPTKRSRALFPTRGRKDSAASISSAGISSGPSAPNPMSRPTSPMKDLFGGSSSSAAVARKGGVDKSLIGLPTNFKHTGGGGTSSPSLETAIALPGLEAHLPPSSPHMRNRKISAPSSPGSRQQPRLAGSGADHDTSLQDSLAQINSAMGTGSPDQPTSSPDMWQPRDARLDTVKEVPSGFIQRFEKMGQAPGPQGEGLGGLGRGGTRADARELFGGSASATGLPDGSGQPFRSSSPTGRIASQPPLRSTSPLRSVSPPSRAAGGNRPWPARPSSPPVSPSAAASASMDKSLFTEVGVSNEPSSPIMRATSPTRMGKRKPVPSLDSTSSPVTAGAREQGAMRSSSPSRQAQSPSASPPRRPASPPVPASKPQPPRPSFPSQQQDWAATLAEISDALNAPLPSATKSSK</sequence>
<reference evidence="2 3" key="1">
    <citation type="journal article" date="2018" name="Mol. Biol. Evol.">
        <title>Broad Genomic Sampling Reveals a Smut Pathogenic Ancestry of the Fungal Clade Ustilaginomycotina.</title>
        <authorList>
            <person name="Kijpornyongpan T."/>
            <person name="Mondo S.J."/>
            <person name="Barry K."/>
            <person name="Sandor L."/>
            <person name="Lee J."/>
            <person name="Lipzen A."/>
            <person name="Pangilinan J."/>
            <person name="LaButti K."/>
            <person name="Hainaut M."/>
            <person name="Henrissat B."/>
            <person name="Grigoriev I.V."/>
            <person name="Spatafora J.W."/>
            <person name="Aime M.C."/>
        </authorList>
    </citation>
    <scope>NUCLEOTIDE SEQUENCE [LARGE SCALE GENOMIC DNA]</scope>
    <source>
        <strain evidence="2 3">MCA 5214</strain>
    </source>
</reference>
<feature type="compositionally biased region" description="Low complexity" evidence="1">
    <location>
        <begin position="199"/>
        <end position="212"/>
    </location>
</feature>
<feature type="compositionally biased region" description="Polar residues" evidence="1">
    <location>
        <begin position="317"/>
        <end position="341"/>
    </location>
</feature>
<feature type="compositionally biased region" description="Polar residues" evidence="1">
    <location>
        <begin position="42"/>
        <end position="55"/>
    </location>
</feature>
<dbReference type="AlphaFoldDB" id="A0A316UWT4"/>
<name>A0A316UWT4_9BASI</name>
<accession>A0A316UWT4</accession>
<feature type="compositionally biased region" description="Pro residues" evidence="1">
    <location>
        <begin position="534"/>
        <end position="556"/>
    </location>
</feature>
<dbReference type="OrthoDB" id="5559822at2759"/>
<evidence type="ECO:0000313" key="2">
    <source>
        <dbReference type="EMBL" id="PWN29766.1"/>
    </source>
</evidence>
<organism evidence="2 3">
    <name type="scientific">Jaminaea rosea</name>
    <dbReference type="NCBI Taxonomy" id="1569628"/>
    <lineage>
        <taxon>Eukaryota</taxon>
        <taxon>Fungi</taxon>
        <taxon>Dikarya</taxon>
        <taxon>Basidiomycota</taxon>
        <taxon>Ustilaginomycotina</taxon>
        <taxon>Exobasidiomycetes</taxon>
        <taxon>Microstromatales</taxon>
        <taxon>Microstromatales incertae sedis</taxon>
        <taxon>Jaminaea</taxon>
    </lineage>
</organism>